<keyword evidence="3" id="KW-1185">Reference proteome</keyword>
<gene>
    <name evidence="2" type="ORF">E2C01_069337</name>
</gene>
<dbReference type="Proteomes" id="UP000324222">
    <property type="component" value="Unassembled WGS sequence"/>
</dbReference>
<name>A0A5B7I2I2_PORTR</name>
<organism evidence="2 3">
    <name type="scientific">Portunus trituberculatus</name>
    <name type="common">Swimming crab</name>
    <name type="synonym">Neptunus trituberculatus</name>
    <dbReference type="NCBI Taxonomy" id="210409"/>
    <lineage>
        <taxon>Eukaryota</taxon>
        <taxon>Metazoa</taxon>
        <taxon>Ecdysozoa</taxon>
        <taxon>Arthropoda</taxon>
        <taxon>Crustacea</taxon>
        <taxon>Multicrustacea</taxon>
        <taxon>Malacostraca</taxon>
        <taxon>Eumalacostraca</taxon>
        <taxon>Eucarida</taxon>
        <taxon>Decapoda</taxon>
        <taxon>Pleocyemata</taxon>
        <taxon>Brachyura</taxon>
        <taxon>Eubrachyura</taxon>
        <taxon>Portunoidea</taxon>
        <taxon>Portunidae</taxon>
        <taxon>Portuninae</taxon>
        <taxon>Portunus</taxon>
    </lineage>
</organism>
<proteinExistence type="predicted"/>
<dbReference type="EMBL" id="VSRR010040072">
    <property type="protein sequence ID" value="MPC74954.1"/>
    <property type="molecule type" value="Genomic_DNA"/>
</dbReference>
<dbReference type="AlphaFoldDB" id="A0A5B7I2I2"/>
<evidence type="ECO:0000313" key="3">
    <source>
        <dbReference type="Proteomes" id="UP000324222"/>
    </source>
</evidence>
<protein>
    <submittedName>
        <fullName evidence="2">Uncharacterized protein</fullName>
    </submittedName>
</protein>
<sequence length="61" mass="6610">MKQAYPADVQQALARTMEFEAFLYTTAAAVTPHHRPEAAAPPPTSSPHASPAGEEEVHQLR</sequence>
<evidence type="ECO:0000313" key="2">
    <source>
        <dbReference type="EMBL" id="MPC74954.1"/>
    </source>
</evidence>
<reference evidence="2 3" key="1">
    <citation type="submission" date="2019-05" db="EMBL/GenBank/DDBJ databases">
        <title>Another draft genome of Portunus trituberculatus and its Hox gene families provides insights of decapod evolution.</title>
        <authorList>
            <person name="Jeong J.-H."/>
            <person name="Song I."/>
            <person name="Kim S."/>
            <person name="Choi T."/>
            <person name="Kim D."/>
            <person name="Ryu S."/>
            <person name="Kim W."/>
        </authorList>
    </citation>
    <scope>NUCLEOTIDE SEQUENCE [LARGE SCALE GENOMIC DNA]</scope>
    <source>
        <tissue evidence="2">Muscle</tissue>
    </source>
</reference>
<feature type="region of interest" description="Disordered" evidence="1">
    <location>
        <begin position="33"/>
        <end position="61"/>
    </location>
</feature>
<accession>A0A5B7I2I2</accession>
<comment type="caution">
    <text evidence="2">The sequence shown here is derived from an EMBL/GenBank/DDBJ whole genome shotgun (WGS) entry which is preliminary data.</text>
</comment>
<evidence type="ECO:0000256" key="1">
    <source>
        <dbReference type="SAM" id="MobiDB-lite"/>
    </source>
</evidence>